<feature type="compositionally biased region" description="Basic and acidic residues" evidence="2">
    <location>
        <begin position="89"/>
        <end position="105"/>
    </location>
</feature>
<evidence type="ECO:0000313" key="4">
    <source>
        <dbReference type="Proteomes" id="UP001500192"/>
    </source>
</evidence>
<evidence type="ECO:0000256" key="2">
    <source>
        <dbReference type="SAM" id="MobiDB-lite"/>
    </source>
</evidence>
<keyword evidence="1" id="KW-0175">Coiled coil</keyword>
<feature type="region of interest" description="Disordered" evidence="2">
    <location>
        <begin position="76"/>
        <end position="168"/>
    </location>
</feature>
<organism evidence="3 4">
    <name type="scientific">Amycolatopsis dongchuanensis</name>
    <dbReference type="NCBI Taxonomy" id="1070866"/>
    <lineage>
        <taxon>Bacteria</taxon>
        <taxon>Bacillati</taxon>
        <taxon>Actinomycetota</taxon>
        <taxon>Actinomycetes</taxon>
        <taxon>Pseudonocardiales</taxon>
        <taxon>Pseudonocardiaceae</taxon>
        <taxon>Amycolatopsis</taxon>
    </lineage>
</organism>
<proteinExistence type="predicted"/>
<name>A0ABP8VTV8_9PSEU</name>
<gene>
    <name evidence="3" type="ORF">GCM10023214_78920</name>
</gene>
<keyword evidence="4" id="KW-1185">Reference proteome</keyword>
<evidence type="ECO:0000313" key="3">
    <source>
        <dbReference type="EMBL" id="GAA4672462.1"/>
    </source>
</evidence>
<evidence type="ECO:0000256" key="1">
    <source>
        <dbReference type="SAM" id="Coils"/>
    </source>
</evidence>
<feature type="coiled-coil region" evidence="1">
    <location>
        <begin position="415"/>
        <end position="453"/>
    </location>
</feature>
<feature type="compositionally biased region" description="Low complexity" evidence="2">
    <location>
        <begin position="281"/>
        <end position="297"/>
    </location>
</feature>
<protein>
    <submittedName>
        <fullName evidence="3">Uncharacterized protein</fullName>
    </submittedName>
</protein>
<feature type="region of interest" description="Disordered" evidence="2">
    <location>
        <begin position="245"/>
        <end position="331"/>
    </location>
</feature>
<accession>A0ABP8VTV8</accession>
<comment type="caution">
    <text evidence="3">The sequence shown here is derived from an EMBL/GenBank/DDBJ whole genome shotgun (WGS) entry which is preliminary data.</text>
</comment>
<dbReference type="EMBL" id="BAABIB010000184">
    <property type="protein sequence ID" value="GAA4672462.1"/>
    <property type="molecule type" value="Genomic_DNA"/>
</dbReference>
<dbReference type="RefSeq" id="WP_346057023.1">
    <property type="nucleotide sequence ID" value="NZ_BAABIB010000184.1"/>
</dbReference>
<sequence length="475" mass="50261">MFLFCLLIAYVIVRVSEDITAAVRKEPPPRQKIREAKLAARERNGGRVPQGSFGRYLSGLIDDAWDSAHHKRELMADHRREKQARKAAAKQERDRQRWARKDAKRGGAGFGAEVPNPGETTPAAGIGRPGQPGQRPGQPGPAGFYAQVPQPGQGPAAQPSPQPTGYSRLTPEQRQLVDAWMRANSEGRHFATSLPDYFGLPADVRADMVADAWRVGFRPGGTVDGREVPISEWDPDAVRLLRERGITEPPRPDPVPEPPERQPTGGLRPAAAPAGQPSGMPESPAAGATPAAGKSAPQKAAEDAEAGSEAGGAEEKTDPVPDAKEVAETPLPDNVIPFKRDIVTTTRMELPVTNPEITGLDGAIAYAQGMASQCTHAYDQISAILPTGDETAASCEQARADLEAGGVTGQALTDISSVQEQMTGAIQELQAALAQLEAAAAAANSLSSELESHRGVQEAYAATPDAGSKEFVTAE</sequence>
<reference evidence="4" key="1">
    <citation type="journal article" date="2019" name="Int. J. Syst. Evol. Microbiol.">
        <title>The Global Catalogue of Microorganisms (GCM) 10K type strain sequencing project: providing services to taxonomists for standard genome sequencing and annotation.</title>
        <authorList>
            <consortium name="The Broad Institute Genomics Platform"/>
            <consortium name="The Broad Institute Genome Sequencing Center for Infectious Disease"/>
            <person name="Wu L."/>
            <person name="Ma J."/>
        </authorList>
    </citation>
    <scope>NUCLEOTIDE SEQUENCE [LARGE SCALE GENOMIC DNA]</scope>
    <source>
        <strain evidence="4">JCM 18054</strain>
    </source>
</reference>
<feature type="compositionally biased region" description="Basic and acidic residues" evidence="2">
    <location>
        <begin position="313"/>
        <end position="327"/>
    </location>
</feature>
<feature type="compositionally biased region" description="Low complexity" evidence="2">
    <location>
        <begin position="122"/>
        <end position="165"/>
    </location>
</feature>
<dbReference type="Proteomes" id="UP001500192">
    <property type="component" value="Unassembled WGS sequence"/>
</dbReference>